<feature type="site" description="Important for autoinhibition of adenylyltransferase activity" evidence="3">
    <location>
        <position position="140"/>
    </location>
</feature>
<keyword evidence="2" id="KW-0547">Nucleotide-binding</keyword>
<dbReference type="PROSITE" id="PS51459">
    <property type="entry name" value="FIDO"/>
    <property type="match status" value="1"/>
</dbReference>
<gene>
    <name evidence="6" type="ORF">SEMRO_2206_G319000.1</name>
</gene>
<feature type="transmembrane region" description="Helical" evidence="4">
    <location>
        <begin position="23"/>
        <end position="44"/>
    </location>
</feature>
<accession>A0A9N8EUD0</accession>
<feature type="domain" description="Fido" evidence="5">
    <location>
        <begin position="191"/>
        <end position="326"/>
    </location>
</feature>
<dbReference type="Proteomes" id="UP001153069">
    <property type="component" value="Unassembled WGS sequence"/>
</dbReference>
<dbReference type="InterPro" id="IPR003812">
    <property type="entry name" value="Fido"/>
</dbReference>
<keyword evidence="6" id="KW-0808">Transferase</keyword>
<evidence type="ECO:0000256" key="1">
    <source>
        <dbReference type="PIRSR" id="PIRSR640198-1"/>
    </source>
</evidence>
<evidence type="ECO:0000256" key="4">
    <source>
        <dbReference type="SAM" id="Phobius"/>
    </source>
</evidence>
<keyword evidence="4" id="KW-0472">Membrane</keyword>
<dbReference type="InterPro" id="IPR040198">
    <property type="entry name" value="Fido_containing"/>
</dbReference>
<keyword evidence="4" id="KW-1133">Transmembrane helix</keyword>
<dbReference type="PANTHER" id="PTHR13504:SF38">
    <property type="entry name" value="FIDO DOMAIN-CONTAINING PROTEIN"/>
    <property type="match status" value="1"/>
</dbReference>
<organism evidence="6 7">
    <name type="scientific">Seminavis robusta</name>
    <dbReference type="NCBI Taxonomy" id="568900"/>
    <lineage>
        <taxon>Eukaryota</taxon>
        <taxon>Sar</taxon>
        <taxon>Stramenopiles</taxon>
        <taxon>Ochrophyta</taxon>
        <taxon>Bacillariophyta</taxon>
        <taxon>Bacillariophyceae</taxon>
        <taxon>Bacillariophycidae</taxon>
        <taxon>Naviculales</taxon>
        <taxon>Naviculaceae</taxon>
        <taxon>Seminavis</taxon>
    </lineage>
</organism>
<feature type="binding site" evidence="2">
    <location>
        <position position="313"/>
    </location>
    <ligand>
        <name>ATP</name>
        <dbReference type="ChEBI" id="CHEBI:30616"/>
    </ligand>
</feature>
<dbReference type="GO" id="GO:0016740">
    <property type="term" value="F:transferase activity"/>
    <property type="evidence" value="ECO:0007669"/>
    <property type="project" value="UniProtKB-KW"/>
</dbReference>
<keyword evidence="7" id="KW-1185">Reference proteome</keyword>
<name>A0A9N8EUD0_9STRA</name>
<feature type="binding site" evidence="2">
    <location>
        <begin position="273"/>
        <end position="280"/>
    </location>
    <ligand>
        <name>ATP</name>
        <dbReference type="ChEBI" id="CHEBI:30616"/>
    </ligand>
</feature>
<comment type="caution">
    <text evidence="6">The sequence shown here is derived from an EMBL/GenBank/DDBJ whole genome shotgun (WGS) entry which is preliminary data.</text>
</comment>
<evidence type="ECO:0000259" key="5">
    <source>
        <dbReference type="PROSITE" id="PS51459"/>
    </source>
</evidence>
<dbReference type="InterPro" id="IPR036597">
    <property type="entry name" value="Fido-like_dom_sf"/>
</dbReference>
<dbReference type="EMBL" id="CAICTM010002204">
    <property type="protein sequence ID" value="CAB9528352.1"/>
    <property type="molecule type" value="Genomic_DNA"/>
</dbReference>
<evidence type="ECO:0000256" key="3">
    <source>
        <dbReference type="PIRSR" id="PIRSR640198-3"/>
    </source>
</evidence>
<dbReference type="OrthoDB" id="439046at2759"/>
<dbReference type="SUPFAM" id="SSF140931">
    <property type="entry name" value="Fic-like"/>
    <property type="match status" value="1"/>
</dbReference>
<dbReference type="GO" id="GO:0005524">
    <property type="term" value="F:ATP binding"/>
    <property type="evidence" value="ECO:0007669"/>
    <property type="project" value="UniProtKB-KW"/>
</dbReference>
<sequence>MITLQENENPSEALTTPSSGDDYVGGVAGVGTCLAAFFGLRVDWLRRQREKLRKQHEETVEYIQNEITKVYNGTIDPFGRILSNYCKLFELRATAHDKDVDAFNQKLMKLGVGRRAAGLRMPDLLMKLKIDMTYNSNAIEGNPISYTETAIILSGFVGPRRRSIRDVHDIVGHAAAFDEVQKSAAVGNSQISIDEVKLVHRLVLFGSEDGGVFQKEEEIAVITATKVLLAMPDETEALVQRLLIWLSKNSNVHPFVLAVTFHYIFVRIHPFRDGNGRTARLLSNLVLMQHGYPLIVVPLGAKTQYMTSLRQWNKGDPGPFTSLMANLLHKSFDLYFSSLKISGTK</sequence>
<evidence type="ECO:0000256" key="2">
    <source>
        <dbReference type="PIRSR" id="PIRSR640198-2"/>
    </source>
</evidence>
<reference evidence="6" key="1">
    <citation type="submission" date="2020-06" db="EMBL/GenBank/DDBJ databases">
        <authorList>
            <consortium name="Plant Systems Biology data submission"/>
        </authorList>
    </citation>
    <scope>NUCLEOTIDE SEQUENCE</scope>
    <source>
        <strain evidence="6">D6</strain>
    </source>
</reference>
<proteinExistence type="predicted"/>
<evidence type="ECO:0000313" key="7">
    <source>
        <dbReference type="Proteomes" id="UP001153069"/>
    </source>
</evidence>
<evidence type="ECO:0000313" key="6">
    <source>
        <dbReference type="EMBL" id="CAB9528352.1"/>
    </source>
</evidence>
<dbReference type="Pfam" id="PF02661">
    <property type="entry name" value="Fic"/>
    <property type="match status" value="1"/>
</dbReference>
<dbReference type="PANTHER" id="PTHR13504">
    <property type="entry name" value="FIDO DOMAIN-CONTAINING PROTEIN DDB_G0283145"/>
    <property type="match status" value="1"/>
</dbReference>
<dbReference type="Gene3D" id="1.10.3290.10">
    <property type="entry name" value="Fido-like domain"/>
    <property type="match status" value="1"/>
</dbReference>
<keyword evidence="2" id="KW-0067">ATP-binding</keyword>
<feature type="active site" evidence="1">
    <location>
        <position position="269"/>
    </location>
</feature>
<keyword evidence="4" id="KW-0812">Transmembrane</keyword>
<protein>
    <submittedName>
        <fullName evidence="6">Monophosphate-protein transferase FICD homolog</fullName>
    </submittedName>
</protein>
<dbReference type="AlphaFoldDB" id="A0A9N8EUD0"/>